<dbReference type="EnsemblMetazoa" id="CLYHEMT018478.1">
    <property type="protein sequence ID" value="CLYHEMP018478.1"/>
    <property type="gene ID" value="CLYHEMG018478"/>
</dbReference>
<protein>
    <submittedName>
        <fullName evidence="1">Uncharacterized protein</fullName>
    </submittedName>
</protein>
<dbReference type="AlphaFoldDB" id="A0A7M5X5Z3"/>
<dbReference type="Proteomes" id="UP000594262">
    <property type="component" value="Unplaced"/>
</dbReference>
<organism evidence="1 2">
    <name type="scientific">Clytia hemisphaerica</name>
    <dbReference type="NCBI Taxonomy" id="252671"/>
    <lineage>
        <taxon>Eukaryota</taxon>
        <taxon>Metazoa</taxon>
        <taxon>Cnidaria</taxon>
        <taxon>Hydrozoa</taxon>
        <taxon>Hydroidolina</taxon>
        <taxon>Leptothecata</taxon>
        <taxon>Obeliida</taxon>
        <taxon>Clytiidae</taxon>
        <taxon>Clytia</taxon>
    </lineage>
</organism>
<accession>A0A7M5X5Z3</accession>
<name>A0A7M5X5Z3_9CNID</name>
<reference evidence="1" key="1">
    <citation type="submission" date="2021-01" db="UniProtKB">
        <authorList>
            <consortium name="EnsemblMetazoa"/>
        </authorList>
    </citation>
    <scope>IDENTIFICATION</scope>
</reference>
<keyword evidence="2" id="KW-1185">Reference proteome</keyword>
<sequence length="225" mass="25119">TQLVVVYSQWYPGKENQFSTTTDPTVYASKPVPAKSAIQCVLKCQRKLRASYFVENTNQCFCVLSENDKLVLSSIGNLNGMFYGINPHQKCIAKTCEEVKSICPECESDFYNLEIMSKETKKFCDFDFKTPLDKCVSVCAKGCPTDLDLKKGCNMKLSCSHGCKMRELGLGVSDCKQRCESDANPSCIVGVNGYTFTLCYQCNRMICNPKESPTIDECKTGCSNY</sequence>
<evidence type="ECO:0000313" key="1">
    <source>
        <dbReference type="EnsemblMetazoa" id="CLYHEMP018478.1"/>
    </source>
</evidence>
<proteinExistence type="predicted"/>
<evidence type="ECO:0000313" key="2">
    <source>
        <dbReference type="Proteomes" id="UP000594262"/>
    </source>
</evidence>